<organism evidence="5">
    <name type="scientific">mine drainage metagenome</name>
    <dbReference type="NCBI Taxonomy" id="410659"/>
    <lineage>
        <taxon>unclassified sequences</taxon>
        <taxon>metagenomes</taxon>
        <taxon>ecological metagenomes</taxon>
    </lineage>
</organism>
<dbReference type="AlphaFoldDB" id="E6PEF3"/>
<dbReference type="PANTHER" id="PTHR33204:SF37">
    <property type="entry name" value="HTH-TYPE TRANSCRIPTIONAL REGULATOR YODB"/>
    <property type="match status" value="1"/>
</dbReference>
<dbReference type="InterPro" id="IPR002577">
    <property type="entry name" value="HTH_HxlR"/>
</dbReference>
<gene>
    <name evidence="5" type="primary">ytfH</name>
    <name evidence="5" type="ORF">CARN1_0372</name>
</gene>
<protein>
    <submittedName>
        <fullName evidence="5">Putative transcriptional regulator</fullName>
    </submittedName>
</protein>
<proteinExistence type="predicted"/>
<comment type="caution">
    <text evidence="5">The sequence shown here is derived from an EMBL/GenBank/DDBJ whole genome shotgun (WGS) entry which is preliminary data.</text>
</comment>
<dbReference type="InterPro" id="IPR036390">
    <property type="entry name" value="WH_DNA-bd_sf"/>
</dbReference>
<dbReference type="GO" id="GO:0003677">
    <property type="term" value="F:DNA binding"/>
    <property type="evidence" value="ECO:0007669"/>
    <property type="project" value="UniProtKB-KW"/>
</dbReference>
<evidence type="ECO:0000259" key="4">
    <source>
        <dbReference type="PROSITE" id="PS51118"/>
    </source>
</evidence>
<reference evidence="5" key="1">
    <citation type="submission" date="2009-10" db="EMBL/GenBank/DDBJ databases">
        <title>Diversity of trophic interactions inside an arsenic-rich microbial ecosystem.</title>
        <authorList>
            <person name="Bertin P.N."/>
            <person name="Heinrich-Salmeron A."/>
            <person name="Pelletier E."/>
            <person name="Goulhen-Chollet F."/>
            <person name="Arsene-Ploetze F."/>
            <person name="Gallien S."/>
            <person name="Calteau A."/>
            <person name="Vallenet D."/>
            <person name="Casiot C."/>
            <person name="Chane-Woon-Ming B."/>
            <person name="Giloteaux L."/>
            <person name="Barakat M."/>
            <person name="Bonnefoy V."/>
            <person name="Bruneel O."/>
            <person name="Chandler M."/>
            <person name="Cleiss J."/>
            <person name="Duran R."/>
            <person name="Elbaz-Poulichet F."/>
            <person name="Fonknechten N."/>
            <person name="Lauga B."/>
            <person name="Mornico D."/>
            <person name="Ortet P."/>
            <person name="Schaeffer C."/>
            <person name="Siguier P."/>
            <person name="Alexander Thil Smith A."/>
            <person name="Van Dorsselaer A."/>
            <person name="Weissenbach J."/>
            <person name="Medigue C."/>
            <person name="Le Paslier D."/>
        </authorList>
    </citation>
    <scope>NUCLEOTIDE SEQUENCE</scope>
</reference>
<evidence type="ECO:0000256" key="3">
    <source>
        <dbReference type="ARBA" id="ARBA00023163"/>
    </source>
</evidence>
<evidence type="ECO:0000256" key="2">
    <source>
        <dbReference type="ARBA" id="ARBA00023125"/>
    </source>
</evidence>
<dbReference type="InterPro" id="IPR036388">
    <property type="entry name" value="WH-like_DNA-bd_sf"/>
</dbReference>
<evidence type="ECO:0000313" key="5">
    <source>
        <dbReference type="EMBL" id="CBH74838.1"/>
    </source>
</evidence>
<feature type="domain" description="HTH hxlR-type" evidence="4">
    <location>
        <begin position="20"/>
        <end position="120"/>
    </location>
</feature>
<sequence>MLHRNQIETKGEPDAFSGNCPVRELLDRIADKWTTLIIGILGRAEGAVRFGELRRSVTGISQKMLTQTLRDLERDGIVTRTLYPEIPPRVEYSLTPLGRTLDEPLSALARWAERHMPEVRSAQVDFDRR</sequence>
<dbReference type="Gene3D" id="1.10.10.10">
    <property type="entry name" value="Winged helix-like DNA-binding domain superfamily/Winged helix DNA-binding domain"/>
    <property type="match status" value="1"/>
</dbReference>
<dbReference type="PANTHER" id="PTHR33204">
    <property type="entry name" value="TRANSCRIPTIONAL REGULATOR, MARR FAMILY"/>
    <property type="match status" value="1"/>
</dbReference>
<keyword evidence="2" id="KW-0238">DNA-binding</keyword>
<dbReference type="SUPFAM" id="SSF46785">
    <property type="entry name" value="Winged helix' DNA-binding domain"/>
    <property type="match status" value="1"/>
</dbReference>
<dbReference type="EMBL" id="CABL01000004">
    <property type="protein sequence ID" value="CBH74838.1"/>
    <property type="molecule type" value="Genomic_DNA"/>
</dbReference>
<evidence type="ECO:0000256" key="1">
    <source>
        <dbReference type="ARBA" id="ARBA00023015"/>
    </source>
</evidence>
<keyword evidence="1" id="KW-0805">Transcription regulation</keyword>
<name>E6PEF3_9ZZZZ</name>
<accession>E6PEF3</accession>
<dbReference type="PROSITE" id="PS51118">
    <property type="entry name" value="HTH_HXLR"/>
    <property type="match status" value="1"/>
</dbReference>
<keyword evidence="3" id="KW-0804">Transcription</keyword>
<dbReference type="Pfam" id="PF01638">
    <property type="entry name" value="HxlR"/>
    <property type="match status" value="1"/>
</dbReference>